<proteinExistence type="inferred from homology"/>
<dbReference type="Pfam" id="PF01478">
    <property type="entry name" value="Peptidase_A24"/>
    <property type="match status" value="1"/>
</dbReference>
<name>A0A1G8B5F6_9MICO</name>
<protein>
    <submittedName>
        <fullName evidence="4">Leader peptidase (Prepilin peptidase) / N-methyltransferase</fullName>
    </submittedName>
</protein>
<feature type="domain" description="Prepilin type IV endopeptidase peptidase" evidence="3">
    <location>
        <begin position="53"/>
        <end position="154"/>
    </location>
</feature>
<dbReference type="PANTHER" id="PTHR30487:SF0">
    <property type="entry name" value="PREPILIN LEADER PEPTIDASE_N-METHYLTRANSFERASE-RELATED"/>
    <property type="match status" value="1"/>
</dbReference>
<dbReference type="AlphaFoldDB" id="A0A1G8B5F6"/>
<dbReference type="STRING" id="399736.SAMN04489720_0679"/>
<keyword evidence="2" id="KW-0812">Transmembrane</keyword>
<keyword evidence="5" id="KW-1185">Reference proteome</keyword>
<gene>
    <name evidence="4" type="ORF">SAMN04489720_0679</name>
</gene>
<evidence type="ECO:0000256" key="2">
    <source>
        <dbReference type="SAM" id="Phobius"/>
    </source>
</evidence>
<evidence type="ECO:0000256" key="1">
    <source>
        <dbReference type="ARBA" id="ARBA00005801"/>
    </source>
</evidence>
<dbReference type="GO" id="GO:0006465">
    <property type="term" value="P:signal peptide processing"/>
    <property type="evidence" value="ECO:0007669"/>
    <property type="project" value="TreeGrafter"/>
</dbReference>
<feature type="transmembrane region" description="Helical" evidence="2">
    <location>
        <begin position="80"/>
        <end position="113"/>
    </location>
</feature>
<dbReference type="PANTHER" id="PTHR30487">
    <property type="entry name" value="TYPE 4 PREPILIN-LIKE PROTEINS LEADER PEPTIDE-PROCESSING ENZYME"/>
    <property type="match status" value="1"/>
</dbReference>
<feature type="transmembrane region" description="Helical" evidence="2">
    <location>
        <begin position="38"/>
        <end position="59"/>
    </location>
</feature>
<accession>A0A1G8B5F6</accession>
<feature type="transmembrane region" description="Helical" evidence="2">
    <location>
        <begin position="12"/>
        <end position="32"/>
    </location>
</feature>
<sequence length="184" mass="17860">MLADLRAPAVPLRLRAIDGALGIVLAAGAALLSVQAGWMGAAGAATTALVVAALVAPALARIDLADRRLPNALTVPLLGVALACAVVGAVLGAWVGGVVALGVVLVLGLMWWFGGMGAGDLKLGAGLALAAAPLEWWLPLGGIACAFVLGGAVGVVAKVRGAESVPFGPWLLAGAGVAVVLAAV</sequence>
<evidence type="ECO:0000313" key="4">
    <source>
        <dbReference type="EMBL" id="SDH28492.1"/>
    </source>
</evidence>
<dbReference type="EMBL" id="LT629695">
    <property type="protein sequence ID" value="SDH28492.1"/>
    <property type="molecule type" value="Genomic_DNA"/>
</dbReference>
<dbReference type="RefSeq" id="WP_092502438.1">
    <property type="nucleotide sequence ID" value="NZ_LT629695.1"/>
</dbReference>
<dbReference type="InterPro" id="IPR050882">
    <property type="entry name" value="Prepilin_peptidase/N-MTase"/>
</dbReference>
<dbReference type="GO" id="GO:0005886">
    <property type="term" value="C:plasma membrane"/>
    <property type="evidence" value="ECO:0007669"/>
    <property type="project" value="TreeGrafter"/>
</dbReference>
<dbReference type="GO" id="GO:0032259">
    <property type="term" value="P:methylation"/>
    <property type="evidence" value="ECO:0007669"/>
    <property type="project" value="UniProtKB-KW"/>
</dbReference>
<dbReference type="GO" id="GO:0004190">
    <property type="term" value="F:aspartic-type endopeptidase activity"/>
    <property type="evidence" value="ECO:0007669"/>
    <property type="project" value="InterPro"/>
</dbReference>
<dbReference type="GO" id="GO:0008168">
    <property type="term" value="F:methyltransferase activity"/>
    <property type="evidence" value="ECO:0007669"/>
    <property type="project" value="UniProtKB-KW"/>
</dbReference>
<keyword evidence="2" id="KW-0472">Membrane</keyword>
<keyword evidence="4" id="KW-0808">Transferase</keyword>
<keyword evidence="2" id="KW-1133">Transmembrane helix</keyword>
<dbReference type="Proteomes" id="UP000198822">
    <property type="component" value="Chromosome I"/>
</dbReference>
<evidence type="ECO:0000259" key="3">
    <source>
        <dbReference type="Pfam" id="PF01478"/>
    </source>
</evidence>
<dbReference type="InterPro" id="IPR000045">
    <property type="entry name" value="Prepilin_IV_endopep_pep"/>
</dbReference>
<evidence type="ECO:0000313" key="5">
    <source>
        <dbReference type="Proteomes" id="UP000198822"/>
    </source>
</evidence>
<dbReference type="Gene3D" id="1.20.120.1220">
    <property type="match status" value="1"/>
</dbReference>
<keyword evidence="4" id="KW-0489">Methyltransferase</keyword>
<organism evidence="4 5">
    <name type="scientific">Agrococcus jejuensis</name>
    <dbReference type="NCBI Taxonomy" id="399736"/>
    <lineage>
        <taxon>Bacteria</taxon>
        <taxon>Bacillati</taxon>
        <taxon>Actinomycetota</taxon>
        <taxon>Actinomycetes</taxon>
        <taxon>Micrococcales</taxon>
        <taxon>Microbacteriaceae</taxon>
        <taxon>Agrococcus</taxon>
    </lineage>
</organism>
<feature type="transmembrane region" description="Helical" evidence="2">
    <location>
        <begin position="164"/>
        <end position="183"/>
    </location>
</feature>
<comment type="similarity">
    <text evidence="1">Belongs to the peptidase A24 family.</text>
</comment>
<feature type="transmembrane region" description="Helical" evidence="2">
    <location>
        <begin position="136"/>
        <end position="157"/>
    </location>
</feature>
<reference evidence="5" key="1">
    <citation type="submission" date="2016-10" db="EMBL/GenBank/DDBJ databases">
        <authorList>
            <person name="Varghese N."/>
            <person name="Submissions S."/>
        </authorList>
    </citation>
    <scope>NUCLEOTIDE SEQUENCE [LARGE SCALE GENOMIC DNA]</scope>
    <source>
        <strain evidence="5">DSM 22002</strain>
    </source>
</reference>